<proteinExistence type="predicted"/>
<organism evidence="1 2">
    <name type="scientific">Pleurotus cornucopiae</name>
    <name type="common">Cornucopia mushroom</name>
    <dbReference type="NCBI Taxonomy" id="5321"/>
    <lineage>
        <taxon>Eukaryota</taxon>
        <taxon>Fungi</taxon>
        <taxon>Dikarya</taxon>
        <taxon>Basidiomycota</taxon>
        <taxon>Agaricomycotina</taxon>
        <taxon>Agaricomycetes</taxon>
        <taxon>Agaricomycetidae</taxon>
        <taxon>Agaricales</taxon>
        <taxon>Pleurotineae</taxon>
        <taxon>Pleurotaceae</taxon>
        <taxon>Pleurotus</taxon>
    </lineage>
</organism>
<evidence type="ECO:0000313" key="1">
    <source>
        <dbReference type="EMBL" id="KAG9219055.1"/>
    </source>
</evidence>
<protein>
    <submittedName>
        <fullName evidence="1">Uncharacterized protein</fullName>
    </submittedName>
</protein>
<name>A0ACB7IM92_PLECO</name>
<reference evidence="1 2" key="1">
    <citation type="journal article" date="2021" name="Appl. Environ. Microbiol.">
        <title>Genetic linkage and physical mapping for an oyster mushroom Pleurotus cornucopiae and QTL analysis for the trait cap color.</title>
        <authorList>
            <person name="Zhang Y."/>
            <person name="Gao W."/>
            <person name="Sonnenberg A."/>
            <person name="Chen Q."/>
            <person name="Zhang J."/>
            <person name="Huang C."/>
        </authorList>
    </citation>
    <scope>NUCLEOTIDE SEQUENCE [LARGE SCALE GENOMIC DNA]</scope>
    <source>
        <strain evidence="1">CCMSSC00406</strain>
    </source>
</reference>
<keyword evidence="2" id="KW-1185">Reference proteome</keyword>
<accession>A0ACB7IM92</accession>
<gene>
    <name evidence="1" type="ORF">CCMSSC00406_0001465</name>
</gene>
<dbReference type="Proteomes" id="UP000824881">
    <property type="component" value="Unassembled WGS sequence"/>
</dbReference>
<sequence>MSAKGLKFVTVGRLPTRLDLGNSVSNERAAADVHDNMNGSVLVAAQLSSIFPSAQAATLAIHTVRQKTPLPAAPKDSDPPPEHASYASVLQNEATGTLLLRVLHGSLIVELISLSTDTLPIRFVFPSPILPHPGVFVWGANQLHLLAVTLSGSLYRVVIPLEDGVNLWKHQTDRFTYHEYLIKTIQEDAEGLVQIQGPHSVAIGLQNGELLRLESDSMGHSVSEDSWTETVFQHGSFLTSLTSFLHAQSSNAAEVVSIATHPWPTDLGHVWTLSRDRTLRLWKAKIGCVASRSLASTRESPGPSAHAPPLLETQNQQFLQVFSTGNETVYVLVFVPTVSSSTSGGSFRLFRTTSDQLHDEGTIECSSNSAHCHLQDFRVIDTNLYVLWDRQGQSMVERSVINTDARSDRSGSTPWYPATYAREPELTPAYLEELLLAPGSLTDKFFEAIMRPGRFSPLTLRTAIDQYTNACLALPGPTPLQLTTTYATLGEQIAAVVGCTVNLVRDPKTGTLQHGNYWNALKRDWEGFIARCREVERSARWPLVLGEHDRGEVVVVERERVGMLVQEDAPLSLHRAVVEGRRLGGNANDLLELLWTIWAKLDPQARLNLESWISDSIQQENAFAWADMIQDQVERASFVDDIDEGFHSWVFGRLQGIHDFTSAVRNVLDLVSDFDSNVVKREVDEEDTPLYQPRCDWLAVLTAAYATITIQARHEICLALISLLFLLADDLSQWDPSLLAEIFAVFRGTAMLQHVAHQPAAETTPVKQVEDATGADEVIARMREMQVSRTRTQVPPSHSLIHRLVAQDAAANDVQVSAHRFLAGLGLSDASSTSHATKFDVLFCERLRLLKYYHVAREMLSWLPRTPGITYVFSRLLLDIGRADDASFYLEKLAGCFGPHSGVAPEDIDSLRAVLPNAELFDSDHLFYLHAAALFHEHSFVGSEVLFTKLALSTVPHGADTSGLWLTIIKGSVDLRLYDDAYESLMACPYEKLNRDCVTQLVYRMCEDDAVEKLMSFNFGSLVDEVEDALSFKARNVDPRIRPYYSKILYTWHVTRGDYRSAASSMYLRARKLHDLMSDPSLFSAFALDQLEAYTVAINALSLIEEESAWISLPIQTEYPTESRKRRKLTKHIPNDKFTTGTYDVEIIEIKDMQYDYALLSAQLDAVQKDPSLLSSGGEITVTVNINYADGSLEFLLPPSAIVIRLAQSNSFNTALSAGRSLDVDLTDVFSYLTSQCIRLERRPESILQEDTTDWLLTDQVSTWTGTPADRGWRHLRQSLDRHDCIDTDFKYSKTVLDTILSFEKASTAPPWLIRSLEENCHEHLIRTYLRYESIGDAVASTLSLIHKADAQLGRDPKRQAGSTWLSYTLIDQVLAAAESHPSTVPKISTLKTELASRVKRMQRLGASA</sequence>
<dbReference type="EMBL" id="WQMT02000009">
    <property type="protein sequence ID" value="KAG9219055.1"/>
    <property type="molecule type" value="Genomic_DNA"/>
</dbReference>
<evidence type="ECO:0000313" key="2">
    <source>
        <dbReference type="Proteomes" id="UP000824881"/>
    </source>
</evidence>
<comment type="caution">
    <text evidence="1">The sequence shown here is derived from an EMBL/GenBank/DDBJ whole genome shotgun (WGS) entry which is preliminary data.</text>
</comment>